<evidence type="ECO:0000256" key="1">
    <source>
        <dbReference type="ARBA" id="ARBA00023121"/>
    </source>
</evidence>
<protein>
    <submittedName>
        <fullName evidence="2">Fatty acid-binding protein DegV-like protein</fullName>
    </submittedName>
</protein>
<dbReference type="NCBIfam" id="TIGR00762">
    <property type="entry name" value="DegV"/>
    <property type="match status" value="1"/>
</dbReference>
<dbReference type="RefSeq" id="WP_129646473.1">
    <property type="nucleotide sequence ID" value="NZ_LR215037.1"/>
</dbReference>
<dbReference type="PANTHER" id="PTHR33434">
    <property type="entry name" value="DEGV DOMAIN-CONTAINING PROTEIN DR_1986-RELATED"/>
    <property type="match status" value="1"/>
</dbReference>
<name>A0A449B4B3_9BACT</name>
<dbReference type="PANTHER" id="PTHR33434:SF2">
    <property type="entry name" value="FATTY ACID-BINDING PROTEIN TM_1468"/>
    <property type="match status" value="1"/>
</dbReference>
<evidence type="ECO:0000313" key="2">
    <source>
        <dbReference type="EMBL" id="VEU75409.1"/>
    </source>
</evidence>
<dbReference type="Gene3D" id="3.40.50.10170">
    <property type="match status" value="1"/>
</dbReference>
<sequence>MKYAIVVDSSCGLTKAQAEKYGLYYLPLYIDIDNKTYADGIDINSENLFNTFNLKSEVKTSAFNPADAYDLFEKLSKEYDEIIVYPISKHLSSSYSTLATTFKEEFKKLRVIESVQVASLIMLDVIWFKMQLEKDSSKIDEYIKKIEKGDWKRSITLVPKHNKYLVKGGRLHPAAALIAKALGIVPLIKWENGQLLKEGIGRNFLKTILKNISDKSKSFDVKTNNTKVIILHSGANPDELSQCKDQVNKEFKTDPVITYIPSVVSIHTGPEAYATIAFEDENADKILKTFSDIIK</sequence>
<dbReference type="AlphaFoldDB" id="A0A449B4B3"/>
<dbReference type="Proteomes" id="UP000290243">
    <property type="component" value="Chromosome"/>
</dbReference>
<dbReference type="InterPro" id="IPR043168">
    <property type="entry name" value="DegV_C"/>
</dbReference>
<dbReference type="PROSITE" id="PS51482">
    <property type="entry name" value="DEGV"/>
    <property type="match status" value="1"/>
</dbReference>
<organism evidence="2 3">
    <name type="scientific">Mycoplasmopsis maculosa</name>
    <dbReference type="NCBI Taxonomy" id="114885"/>
    <lineage>
        <taxon>Bacteria</taxon>
        <taxon>Bacillati</taxon>
        <taxon>Mycoplasmatota</taxon>
        <taxon>Mycoplasmoidales</taxon>
        <taxon>Metamycoplasmataceae</taxon>
        <taxon>Mycoplasmopsis</taxon>
    </lineage>
</organism>
<evidence type="ECO:0000313" key="3">
    <source>
        <dbReference type="Proteomes" id="UP000290243"/>
    </source>
</evidence>
<dbReference type="InterPro" id="IPR003797">
    <property type="entry name" value="DegV"/>
</dbReference>
<dbReference type="KEGG" id="mmau:NCTC10168_00328"/>
<proteinExistence type="predicted"/>
<dbReference type="Gene3D" id="3.30.1180.10">
    <property type="match status" value="1"/>
</dbReference>
<dbReference type="EMBL" id="LR215037">
    <property type="protein sequence ID" value="VEU75409.1"/>
    <property type="molecule type" value="Genomic_DNA"/>
</dbReference>
<dbReference type="SUPFAM" id="SSF82549">
    <property type="entry name" value="DAK1/DegV-like"/>
    <property type="match status" value="1"/>
</dbReference>
<gene>
    <name evidence="2" type="primary">MCYN0013</name>
    <name evidence="2" type="ORF">NCTC10168_00328</name>
</gene>
<dbReference type="InterPro" id="IPR050270">
    <property type="entry name" value="DegV_domain_contain"/>
</dbReference>
<accession>A0A449B4B3</accession>
<dbReference type="Pfam" id="PF02645">
    <property type="entry name" value="DegV"/>
    <property type="match status" value="1"/>
</dbReference>
<dbReference type="GO" id="GO:0008289">
    <property type="term" value="F:lipid binding"/>
    <property type="evidence" value="ECO:0007669"/>
    <property type="project" value="UniProtKB-KW"/>
</dbReference>
<dbReference type="OrthoDB" id="388177at2"/>
<reference evidence="2 3" key="1">
    <citation type="submission" date="2019-01" db="EMBL/GenBank/DDBJ databases">
        <authorList>
            <consortium name="Pathogen Informatics"/>
        </authorList>
    </citation>
    <scope>NUCLEOTIDE SEQUENCE [LARGE SCALE GENOMIC DNA]</scope>
    <source>
        <strain evidence="2 3">NCTC10168</strain>
    </source>
</reference>
<keyword evidence="3" id="KW-1185">Reference proteome</keyword>
<keyword evidence="1" id="KW-0446">Lipid-binding</keyword>